<gene>
    <name evidence="7" type="ORF">POPTR_006G272000</name>
</gene>
<keyword evidence="3" id="KW-0611">Plant defense</keyword>
<dbReference type="GO" id="GO:0000166">
    <property type="term" value="F:nucleotide binding"/>
    <property type="evidence" value="ECO:0007669"/>
    <property type="project" value="UniProtKB-KW"/>
</dbReference>
<keyword evidence="2" id="KW-0547">Nucleotide-binding</keyword>
<evidence type="ECO:0000259" key="5">
    <source>
        <dbReference type="Pfam" id="PF08784"/>
    </source>
</evidence>
<evidence type="ECO:0000313" key="8">
    <source>
        <dbReference type="Proteomes" id="UP000006729"/>
    </source>
</evidence>
<evidence type="ECO:0000256" key="2">
    <source>
        <dbReference type="ARBA" id="ARBA00022741"/>
    </source>
</evidence>
<dbReference type="EMBL" id="CM009295">
    <property type="protein sequence ID" value="RQO92278.1"/>
    <property type="molecule type" value="Genomic_DNA"/>
</dbReference>
<dbReference type="Gene3D" id="1.20.5.4130">
    <property type="match status" value="1"/>
</dbReference>
<sequence length="137" mass="15819">MVRHSHQTWYGTASNINFFSMSKQFDVNGLKDCDQLVLERLQQSSSIGQEKGMPMDELCQQLKLPMEKINPGGCTMAGAQDQLRKLNETVTRIKVVIQDAEEQAQKQNHQIEDWLMKLYMMQRICWTISQHKLCGNS</sequence>
<dbReference type="AlphaFoldDB" id="A0A3N7GH25"/>
<accession>A0A3N7GH25</accession>
<keyword evidence="8" id="KW-1185">Reference proteome</keyword>
<keyword evidence="4" id="KW-0175">Coiled coil</keyword>
<dbReference type="GO" id="GO:0006952">
    <property type="term" value="P:defense response"/>
    <property type="evidence" value="ECO:0007669"/>
    <property type="project" value="UniProtKB-KW"/>
</dbReference>
<dbReference type="STRING" id="3694.A0A3N7GH25"/>
<dbReference type="InterPro" id="IPR014892">
    <property type="entry name" value="RPA_C"/>
</dbReference>
<keyword evidence="1" id="KW-0677">Repeat</keyword>
<dbReference type="InParanoid" id="A0A3N7GH25"/>
<feature type="domain" description="Replication protein A C-terminal" evidence="5">
    <location>
        <begin position="12"/>
        <end position="70"/>
    </location>
</feature>
<evidence type="ECO:0000256" key="4">
    <source>
        <dbReference type="SAM" id="Coils"/>
    </source>
</evidence>
<dbReference type="Pfam" id="PF08784">
    <property type="entry name" value="RPA_C"/>
    <property type="match status" value="1"/>
</dbReference>
<dbReference type="Proteomes" id="UP000006729">
    <property type="component" value="Chromosome 6"/>
</dbReference>
<evidence type="ECO:0000313" key="7">
    <source>
        <dbReference type="EMBL" id="RQO92278.1"/>
    </source>
</evidence>
<reference evidence="7 8" key="1">
    <citation type="journal article" date="2006" name="Science">
        <title>The genome of black cottonwood, Populus trichocarpa (Torr. &amp; Gray).</title>
        <authorList>
            <person name="Tuskan G.A."/>
            <person name="Difazio S."/>
            <person name="Jansson S."/>
            <person name="Bohlmann J."/>
            <person name="Grigoriev I."/>
            <person name="Hellsten U."/>
            <person name="Putnam N."/>
            <person name="Ralph S."/>
            <person name="Rombauts S."/>
            <person name="Salamov A."/>
            <person name="Schein J."/>
            <person name="Sterck L."/>
            <person name="Aerts A."/>
            <person name="Bhalerao R.R."/>
            <person name="Bhalerao R.P."/>
            <person name="Blaudez D."/>
            <person name="Boerjan W."/>
            <person name="Brun A."/>
            <person name="Brunner A."/>
            <person name="Busov V."/>
            <person name="Campbell M."/>
            <person name="Carlson J."/>
            <person name="Chalot M."/>
            <person name="Chapman J."/>
            <person name="Chen G.L."/>
            <person name="Cooper D."/>
            <person name="Coutinho P.M."/>
            <person name="Couturier J."/>
            <person name="Covert S."/>
            <person name="Cronk Q."/>
            <person name="Cunningham R."/>
            <person name="Davis J."/>
            <person name="Degroeve S."/>
            <person name="Dejardin A."/>
            <person name="Depamphilis C."/>
            <person name="Detter J."/>
            <person name="Dirks B."/>
            <person name="Dubchak I."/>
            <person name="Duplessis S."/>
            <person name="Ehlting J."/>
            <person name="Ellis B."/>
            <person name="Gendler K."/>
            <person name="Goodstein D."/>
            <person name="Gribskov M."/>
            <person name="Grimwood J."/>
            <person name="Groover A."/>
            <person name="Gunter L."/>
            <person name="Hamberger B."/>
            <person name="Heinze B."/>
            <person name="Helariutta Y."/>
            <person name="Henrissat B."/>
            <person name="Holligan D."/>
            <person name="Holt R."/>
            <person name="Huang W."/>
            <person name="Islam-Faridi N."/>
            <person name="Jones S."/>
            <person name="Jones-Rhoades M."/>
            <person name="Jorgensen R."/>
            <person name="Joshi C."/>
            <person name="Kangasjarvi J."/>
            <person name="Karlsson J."/>
            <person name="Kelleher C."/>
            <person name="Kirkpatrick R."/>
            <person name="Kirst M."/>
            <person name="Kohler A."/>
            <person name="Kalluri U."/>
            <person name="Larimer F."/>
            <person name="Leebens-Mack J."/>
            <person name="Leple J.C."/>
            <person name="Locascio P."/>
            <person name="Lou Y."/>
            <person name="Lucas S."/>
            <person name="Martin F."/>
            <person name="Montanini B."/>
            <person name="Napoli C."/>
            <person name="Nelson D.R."/>
            <person name="Nelson C."/>
            <person name="Nieminen K."/>
            <person name="Nilsson O."/>
            <person name="Pereda V."/>
            <person name="Peter G."/>
            <person name="Philippe R."/>
            <person name="Pilate G."/>
            <person name="Poliakov A."/>
            <person name="Razumovskaya J."/>
            <person name="Richardson P."/>
            <person name="Rinaldi C."/>
            <person name="Ritland K."/>
            <person name="Rouze P."/>
            <person name="Ryaboy D."/>
            <person name="Schmutz J."/>
            <person name="Schrader J."/>
            <person name="Segerman B."/>
            <person name="Shin H."/>
            <person name="Siddiqui A."/>
            <person name="Sterky F."/>
            <person name="Terry A."/>
            <person name="Tsai C.J."/>
            <person name="Uberbacher E."/>
            <person name="Unneberg P."/>
            <person name="Vahala J."/>
            <person name="Wall K."/>
            <person name="Wessler S."/>
            <person name="Yang G."/>
            <person name="Yin T."/>
            <person name="Douglas C."/>
            <person name="Marra M."/>
            <person name="Sandberg G."/>
            <person name="Van de Peer Y."/>
            <person name="Rokhsar D."/>
        </authorList>
    </citation>
    <scope>NUCLEOTIDE SEQUENCE [LARGE SCALE GENOMIC DNA]</scope>
    <source>
        <strain evidence="8">cv. Nisqually</strain>
        <strain evidence="7">Nisqually-1</strain>
    </source>
</reference>
<reference evidence="7" key="2">
    <citation type="submission" date="2017-07" db="EMBL/GenBank/DDBJ databases">
        <title>WGS assembly of Populus trichocarpa.</title>
        <authorList>
            <person name="Tuskan G."/>
            <person name="Difazio S."/>
            <person name="Jansson S."/>
            <person name="Bohlmann J."/>
            <person name="Grigoriev I."/>
            <person name="Hellsten U."/>
            <person name="Putnam N."/>
            <person name="Ralph S."/>
            <person name="Rombauts S."/>
            <person name="Salamov A."/>
            <person name="Schein J."/>
            <person name="Sterck L."/>
            <person name="Aerts A."/>
            <person name="Bhalerao R."/>
            <person name="Bhalerao R."/>
            <person name="Blaudez D."/>
            <person name="Boerjan W."/>
            <person name="Brun A."/>
            <person name="Brunner A."/>
            <person name="Busov V."/>
            <person name="Campbell M."/>
            <person name="Carlson J."/>
            <person name="Chalot M."/>
            <person name="Chapman J."/>
            <person name="Chen G."/>
            <person name="Cooper D."/>
            <person name="Coutinho P."/>
            <person name="Couturier J."/>
            <person name="Covert S."/>
            <person name="Cronk Q."/>
            <person name="Cunningham R."/>
            <person name="Davis J."/>
            <person name="Degroeve S."/>
            <person name="Dejardin A."/>
            <person name="Depamphilis C."/>
            <person name="Detter J."/>
            <person name="Dirks B."/>
            <person name="Dubchak I."/>
            <person name="Duplessis S."/>
            <person name="Ehlting J."/>
            <person name="Ellis B."/>
            <person name="Gendler K."/>
            <person name="Goodstein D."/>
            <person name="Gribskov M."/>
            <person name="Grimwood J."/>
            <person name="Groover A."/>
            <person name="Gunter L."/>
            <person name="Hamberger B."/>
            <person name="Heinze B."/>
            <person name="Helariutta Y."/>
            <person name="Henrissat B."/>
            <person name="Holligan D."/>
            <person name="Holt R."/>
            <person name="Huang W."/>
            <person name="Islam-Faridi N."/>
            <person name="Jones S."/>
            <person name="Jones-Rhoades M."/>
            <person name="Jorgensen R."/>
            <person name="Joshi C."/>
            <person name="Kangasjarvi J."/>
            <person name="Karlsson J."/>
            <person name="Kelleher C."/>
            <person name="Kirkpatrick R."/>
            <person name="Kirst M."/>
            <person name="Kohler A."/>
            <person name="Kalluri U."/>
            <person name="Larimer F."/>
            <person name="Leebens-Mack J."/>
            <person name="Leple J."/>
            <person name="Locascio P."/>
            <person name="Lou Y."/>
            <person name="Lucas S."/>
            <person name="Martin F."/>
            <person name="Montanini B."/>
            <person name="Napoli C."/>
            <person name="Nelson D."/>
            <person name="Nelson C."/>
            <person name="Nieminen K."/>
            <person name="Nilsson O."/>
            <person name="Pereda V."/>
            <person name="Peter G."/>
            <person name="Philippe R."/>
            <person name="Pilate G."/>
            <person name="Poliakov A."/>
            <person name="Razumovskaya J."/>
            <person name="Richardson P."/>
            <person name="Rinaldi C."/>
            <person name="Ritland K."/>
            <person name="Rouze P."/>
            <person name="Ryaboy D."/>
            <person name="Schmutz J."/>
            <person name="Schrader J."/>
            <person name="Segerman B."/>
            <person name="Shin H."/>
            <person name="Siddiqui A."/>
            <person name="Sterky F."/>
            <person name="Terry A."/>
            <person name="Tsai C."/>
            <person name="Uberbacher E."/>
            <person name="Unneberg P."/>
            <person name="Vahala J."/>
            <person name="Wall K."/>
            <person name="Wessler S."/>
            <person name="Yang G."/>
            <person name="Yin T."/>
            <person name="Douglas C."/>
            <person name="Marra M."/>
            <person name="Sandberg G."/>
            <person name="Van De Peer Y."/>
            <person name="Rokhsar D."/>
        </authorList>
    </citation>
    <scope>NUCLEOTIDE SEQUENCE</scope>
    <source>
        <strain evidence="7">Nisqually-1</strain>
    </source>
</reference>
<feature type="domain" description="Disease resistance N-terminal" evidence="6">
    <location>
        <begin position="76"/>
        <end position="118"/>
    </location>
</feature>
<name>A0A3N7GH25_POPTR</name>
<protein>
    <submittedName>
        <fullName evidence="7">Uncharacterized protein</fullName>
    </submittedName>
</protein>
<dbReference type="InterPro" id="IPR041118">
    <property type="entry name" value="Rx_N"/>
</dbReference>
<feature type="coiled-coil region" evidence="4">
    <location>
        <begin position="83"/>
        <end position="117"/>
    </location>
</feature>
<evidence type="ECO:0000256" key="1">
    <source>
        <dbReference type="ARBA" id="ARBA00022737"/>
    </source>
</evidence>
<proteinExistence type="predicted"/>
<evidence type="ECO:0000256" key="3">
    <source>
        <dbReference type="ARBA" id="ARBA00022821"/>
    </source>
</evidence>
<dbReference type="Pfam" id="PF18052">
    <property type="entry name" value="Rx_N"/>
    <property type="match status" value="1"/>
</dbReference>
<dbReference type="EMBL" id="CM009295">
    <property type="protein sequence ID" value="RQO92277.1"/>
    <property type="molecule type" value="Genomic_DNA"/>
</dbReference>
<evidence type="ECO:0000259" key="6">
    <source>
        <dbReference type="Pfam" id="PF18052"/>
    </source>
</evidence>
<organism evidence="7 8">
    <name type="scientific">Populus trichocarpa</name>
    <name type="common">Western balsam poplar</name>
    <name type="synonym">Populus balsamifera subsp. trichocarpa</name>
    <dbReference type="NCBI Taxonomy" id="3694"/>
    <lineage>
        <taxon>Eukaryota</taxon>
        <taxon>Viridiplantae</taxon>
        <taxon>Streptophyta</taxon>
        <taxon>Embryophyta</taxon>
        <taxon>Tracheophyta</taxon>
        <taxon>Spermatophyta</taxon>
        <taxon>Magnoliopsida</taxon>
        <taxon>eudicotyledons</taxon>
        <taxon>Gunneridae</taxon>
        <taxon>Pentapetalae</taxon>
        <taxon>rosids</taxon>
        <taxon>fabids</taxon>
        <taxon>Malpighiales</taxon>
        <taxon>Salicaceae</taxon>
        <taxon>Saliceae</taxon>
        <taxon>Populus</taxon>
    </lineage>
</organism>